<gene>
    <name evidence="10" type="ORF">C7M84_000921</name>
</gene>
<evidence type="ECO:0000256" key="7">
    <source>
        <dbReference type="ARBA" id="ARBA00039935"/>
    </source>
</evidence>
<reference evidence="10 11" key="1">
    <citation type="submission" date="2018-04" db="EMBL/GenBank/DDBJ databases">
        <authorList>
            <person name="Zhang X."/>
            <person name="Yuan J."/>
            <person name="Li F."/>
            <person name="Xiang J."/>
        </authorList>
    </citation>
    <scope>NUCLEOTIDE SEQUENCE [LARGE SCALE GENOMIC DNA]</scope>
    <source>
        <tissue evidence="10">Muscle</tissue>
    </source>
</reference>
<dbReference type="AlphaFoldDB" id="A0A423TVD4"/>
<dbReference type="PANTHER" id="PTHR21026:SF2">
    <property type="entry name" value="LARGE RIBOSOMAL SUBUNIT PROTEIN BL32M"/>
    <property type="match status" value="1"/>
</dbReference>
<accession>A0A423TVD4</accession>
<comment type="subcellular location">
    <subcellularLocation>
        <location evidence="1">Mitochondrion</location>
    </subcellularLocation>
</comment>
<dbReference type="PANTHER" id="PTHR21026">
    <property type="entry name" value="39S RIBOSOMAL PROTEIN L32, MITOCHONDRIAL"/>
    <property type="match status" value="1"/>
</dbReference>
<sequence>MSKVLRFLQENFSLAERTLDRLISSVFSHGPPPSVAMVCVEYVPHQQAISISQSPFEDLIGDSILWAVPKNRRSREKRLTRKFGSETGHKKMLPVLKLLTCNNCGHVHEPGRLCPNCYGKIKEVTEAMQNAMNATQGLKPIEHDVLPVFKGEKINTEDGFFEVCVV</sequence>
<comment type="similarity">
    <text evidence="2">Belongs to the bacterial ribosomal protein bL32 family.</text>
</comment>
<evidence type="ECO:0000256" key="1">
    <source>
        <dbReference type="ARBA" id="ARBA00004173"/>
    </source>
</evidence>
<keyword evidence="5" id="KW-0496">Mitochondrion</keyword>
<evidence type="ECO:0000256" key="5">
    <source>
        <dbReference type="ARBA" id="ARBA00023128"/>
    </source>
</evidence>
<proteinExistence type="inferred from homology"/>
<keyword evidence="6" id="KW-0687">Ribonucleoprotein</keyword>
<dbReference type="GO" id="GO:0005762">
    <property type="term" value="C:mitochondrial large ribosomal subunit"/>
    <property type="evidence" value="ECO:0007669"/>
    <property type="project" value="TreeGrafter"/>
</dbReference>
<evidence type="ECO:0000256" key="9">
    <source>
        <dbReference type="ARBA" id="ARBA00045766"/>
    </source>
</evidence>
<evidence type="ECO:0000313" key="10">
    <source>
        <dbReference type="EMBL" id="ROT80342.1"/>
    </source>
</evidence>
<evidence type="ECO:0000256" key="6">
    <source>
        <dbReference type="ARBA" id="ARBA00023274"/>
    </source>
</evidence>
<dbReference type="InterPro" id="IPR002677">
    <property type="entry name" value="Ribosomal_bL32"/>
</dbReference>
<comment type="function">
    <text evidence="9">Component of the mitochondrial large ribosomal subunit (mt-LSU). The mitochondrial ribosome (mitoribosome) is a large ribonucleoprotein complex responsible for the synthesis of proteins inside mitochondria.</text>
</comment>
<reference evidence="10 11" key="2">
    <citation type="submission" date="2019-01" db="EMBL/GenBank/DDBJ databases">
        <title>The decoding of complex shrimp genome reveals the adaptation for benthos swimmer, frequently molting mechanism and breeding impact on genome.</title>
        <authorList>
            <person name="Sun Y."/>
            <person name="Gao Y."/>
            <person name="Yu Y."/>
        </authorList>
    </citation>
    <scope>NUCLEOTIDE SEQUENCE [LARGE SCALE GENOMIC DNA]</scope>
    <source>
        <tissue evidence="10">Muscle</tissue>
    </source>
</reference>
<dbReference type="Proteomes" id="UP000283509">
    <property type="component" value="Unassembled WGS sequence"/>
</dbReference>
<dbReference type="STRING" id="6689.A0A423TVD4"/>
<keyword evidence="3" id="KW-0809">Transit peptide</keyword>
<evidence type="ECO:0000256" key="2">
    <source>
        <dbReference type="ARBA" id="ARBA00008560"/>
    </source>
</evidence>
<evidence type="ECO:0000313" key="11">
    <source>
        <dbReference type="Proteomes" id="UP000283509"/>
    </source>
</evidence>
<dbReference type="GO" id="GO:0003735">
    <property type="term" value="F:structural constituent of ribosome"/>
    <property type="evidence" value="ECO:0007669"/>
    <property type="project" value="InterPro"/>
</dbReference>
<dbReference type="InterPro" id="IPR051991">
    <property type="entry name" value="Mitoribosomal_protein_bL32"/>
</dbReference>
<organism evidence="10 11">
    <name type="scientific">Penaeus vannamei</name>
    <name type="common">Whiteleg shrimp</name>
    <name type="synonym">Litopenaeus vannamei</name>
    <dbReference type="NCBI Taxonomy" id="6689"/>
    <lineage>
        <taxon>Eukaryota</taxon>
        <taxon>Metazoa</taxon>
        <taxon>Ecdysozoa</taxon>
        <taxon>Arthropoda</taxon>
        <taxon>Crustacea</taxon>
        <taxon>Multicrustacea</taxon>
        <taxon>Malacostraca</taxon>
        <taxon>Eumalacostraca</taxon>
        <taxon>Eucarida</taxon>
        <taxon>Decapoda</taxon>
        <taxon>Dendrobranchiata</taxon>
        <taxon>Penaeoidea</taxon>
        <taxon>Penaeidae</taxon>
        <taxon>Penaeus</taxon>
    </lineage>
</organism>
<dbReference type="Pfam" id="PF01783">
    <property type="entry name" value="Ribosomal_L32p"/>
    <property type="match status" value="1"/>
</dbReference>
<dbReference type="SUPFAM" id="SSF57829">
    <property type="entry name" value="Zn-binding ribosomal proteins"/>
    <property type="match status" value="1"/>
</dbReference>
<keyword evidence="4 10" id="KW-0689">Ribosomal protein</keyword>
<evidence type="ECO:0000256" key="8">
    <source>
        <dbReference type="ARBA" id="ARBA00042577"/>
    </source>
</evidence>
<dbReference type="InterPro" id="IPR011332">
    <property type="entry name" value="Ribosomal_zn-bd"/>
</dbReference>
<comment type="caution">
    <text evidence="10">The sequence shown here is derived from an EMBL/GenBank/DDBJ whole genome shotgun (WGS) entry which is preliminary data.</text>
</comment>
<dbReference type="GO" id="GO:0006412">
    <property type="term" value="P:translation"/>
    <property type="evidence" value="ECO:0007669"/>
    <property type="project" value="InterPro"/>
</dbReference>
<evidence type="ECO:0000256" key="4">
    <source>
        <dbReference type="ARBA" id="ARBA00022980"/>
    </source>
</evidence>
<dbReference type="OrthoDB" id="2014905at2759"/>
<keyword evidence="11" id="KW-1185">Reference proteome</keyword>
<dbReference type="EMBL" id="QCYY01001128">
    <property type="protein sequence ID" value="ROT80342.1"/>
    <property type="molecule type" value="Genomic_DNA"/>
</dbReference>
<name>A0A423TVD4_PENVA</name>
<protein>
    <recommendedName>
        <fullName evidence="7">Large ribosomal subunit protein bL32m</fullName>
    </recommendedName>
    <alternativeName>
        <fullName evidence="8">39S ribosomal protein L32, mitochondrial</fullName>
    </alternativeName>
</protein>
<evidence type="ECO:0000256" key="3">
    <source>
        <dbReference type="ARBA" id="ARBA00022946"/>
    </source>
</evidence>